<protein>
    <submittedName>
        <fullName evidence="2">Uncharacterized protein</fullName>
    </submittedName>
</protein>
<reference evidence="2" key="2">
    <citation type="submission" date="2012-06" db="EMBL/GenBank/DDBJ databases">
        <authorList>
            <person name="Yu Y."/>
            <person name="Currie J."/>
            <person name="Lomeli R."/>
            <person name="Angelova A."/>
            <person name="Collura K."/>
            <person name="Wissotski M."/>
            <person name="Campos D."/>
            <person name="Kudrna D."/>
            <person name="Golser W."/>
            <person name="Ashely E."/>
            <person name="Descour A."/>
            <person name="Fernandes J."/>
            <person name="Soderlund C."/>
            <person name="Walbot V."/>
        </authorList>
    </citation>
    <scope>NUCLEOTIDE SEQUENCE</scope>
    <source>
        <strain evidence="2">B73</strain>
    </source>
</reference>
<feature type="compositionally biased region" description="Low complexity" evidence="1">
    <location>
        <begin position="272"/>
        <end position="287"/>
    </location>
</feature>
<name>C4J5F6_MAIZE</name>
<feature type="compositionally biased region" description="Basic residues" evidence="1">
    <location>
        <begin position="80"/>
        <end position="89"/>
    </location>
</feature>
<organism evidence="2">
    <name type="scientific">Zea mays</name>
    <name type="common">Maize</name>
    <dbReference type="NCBI Taxonomy" id="4577"/>
    <lineage>
        <taxon>Eukaryota</taxon>
        <taxon>Viridiplantae</taxon>
        <taxon>Streptophyta</taxon>
        <taxon>Embryophyta</taxon>
        <taxon>Tracheophyta</taxon>
        <taxon>Spermatophyta</taxon>
        <taxon>Magnoliopsida</taxon>
        <taxon>Liliopsida</taxon>
        <taxon>Poales</taxon>
        <taxon>Poaceae</taxon>
        <taxon>PACMAD clade</taxon>
        <taxon>Panicoideae</taxon>
        <taxon>Andropogonodae</taxon>
        <taxon>Andropogoneae</taxon>
        <taxon>Tripsacinae</taxon>
        <taxon>Zea</taxon>
    </lineage>
</organism>
<evidence type="ECO:0000256" key="1">
    <source>
        <dbReference type="SAM" id="MobiDB-lite"/>
    </source>
</evidence>
<dbReference type="AlphaFoldDB" id="C4J5F6"/>
<reference evidence="2" key="1">
    <citation type="journal article" date="2009" name="PLoS Genet.">
        <title>Sequencing, mapping, and analysis of 27,455 maize full-length cDNAs.</title>
        <authorList>
            <person name="Soderlund C."/>
            <person name="Descour A."/>
            <person name="Kudrna D."/>
            <person name="Bomhoff M."/>
            <person name="Boyd L."/>
            <person name="Currie J."/>
            <person name="Angelova A."/>
            <person name="Collura K."/>
            <person name="Wissotski M."/>
            <person name="Ashley E."/>
            <person name="Morrow D."/>
            <person name="Fernandes J."/>
            <person name="Walbot V."/>
            <person name="Yu Y."/>
        </authorList>
    </citation>
    <scope>NUCLEOTIDE SEQUENCE</scope>
    <source>
        <strain evidence="2">B73</strain>
    </source>
</reference>
<evidence type="ECO:0000313" key="2">
    <source>
        <dbReference type="EMBL" id="ACR36406.1"/>
    </source>
</evidence>
<sequence length="298" mass="28616">MRSAPPRRRPPSSLYHCVARGPSGGSRACTSAVSKQRPPRKCRSSAMDTSASGGRSQTETSSVGPGESVAGSRTNAKVWSHSKKAPRRASRVDAWWPPAATRTWGCAPAGSPRARTTRTNKYGILSTRSCLLCTIGSSSWGGGGANWRTGIDTCRGIRVGVGSNWRTGIDTCRGIRVGVGSGGGLNTGSSSGGFSSDAATASAVITCASSGASVAGSESASDGFSVVAPSPADASAGSGCGAGAASTSSSALGGSSAEAVAVASGGGGGGAAASATVASGGATDASGSGSGGASGTST</sequence>
<feature type="compositionally biased region" description="Gly residues" evidence="1">
    <location>
        <begin position="288"/>
        <end position="298"/>
    </location>
</feature>
<proteinExistence type="evidence at transcript level"/>
<dbReference type="EMBL" id="BT086053">
    <property type="protein sequence ID" value="ACR36406.1"/>
    <property type="molecule type" value="mRNA"/>
</dbReference>
<feature type="compositionally biased region" description="Basic residues" evidence="1">
    <location>
        <begin position="1"/>
        <end position="10"/>
    </location>
</feature>
<feature type="region of interest" description="Disordered" evidence="1">
    <location>
        <begin position="260"/>
        <end position="298"/>
    </location>
</feature>
<feature type="region of interest" description="Disordered" evidence="1">
    <location>
        <begin position="1"/>
        <end position="91"/>
    </location>
</feature>
<accession>C4J5F6</accession>
<feature type="compositionally biased region" description="Polar residues" evidence="1">
    <location>
        <begin position="46"/>
        <end position="63"/>
    </location>
</feature>